<dbReference type="EMBL" id="JAGSOH010000008">
    <property type="protein sequence ID" value="MBR7825726.1"/>
    <property type="molecule type" value="Genomic_DNA"/>
</dbReference>
<dbReference type="AlphaFoldDB" id="A0A941E5Y1"/>
<keyword evidence="5" id="KW-1185">Reference proteome</keyword>
<evidence type="ECO:0000259" key="3">
    <source>
        <dbReference type="PROSITE" id="PS50075"/>
    </source>
</evidence>
<dbReference type="InterPro" id="IPR020806">
    <property type="entry name" value="PKS_PP-bd"/>
</dbReference>
<dbReference type="InterPro" id="IPR006162">
    <property type="entry name" value="Ppantetheine_attach_site"/>
</dbReference>
<dbReference type="InterPro" id="IPR009081">
    <property type="entry name" value="PP-bd_ACP"/>
</dbReference>
<dbReference type="InterPro" id="IPR029058">
    <property type="entry name" value="AB_hydrolase_fold"/>
</dbReference>
<dbReference type="InterPro" id="IPR001031">
    <property type="entry name" value="Thioesterase"/>
</dbReference>
<keyword evidence="1" id="KW-0596">Phosphopantetheine</keyword>
<comment type="caution">
    <text evidence="4">The sequence shown here is derived from an EMBL/GenBank/DDBJ whole genome shotgun (WGS) entry which is preliminary data.</text>
</comment>
<accession>A0A941E5Y1</accession>
<dbReference type="Gene3D" id="3.40.50.1820">
    <property type="entry name" value="alpha/beta hydrolase"/>
    <property type="match status" value="1"/>
</dbReference>
<dbReference type="SUPFAM" id="SSF47336">
    <property type="entry name" value="ACP-like"/>
    <property type="match status" value="1"/>
</dbReference>
<dbReference type="InterPro" id="IPR036736">
    <property type="entry name" value="ACP-like_sf"/>
</dbReference>
<evidence type="ECO:0000313" key="5">
    <source>
        <dbReference type="Proteomes" id="UP000676325"/>
    </source>
</evidence>
<dbReference type="PROSITE" id="PS50075">
    <property type="entry name" value="CARRIER"/>
    <property type="match status" value="1"/>
</dbReference>
<dbReference type="SMART" id="SM00823">
    <property type="entry name" value="PKS_PP"/>
    <property type="match status" value="1"/>
</dbReference>
<evidence type="ECO:0000256" key="2">
    <source>
        <dbReference type="ARBA" id="ARBA00022553"/>
    </source>
</evidence>
<dbReference type="RefSeq" id="WP_212516878.1">
    <property type="nucleotide sequence ID" value="NZ_JAGSOH010000008.1"/>
</dbReference>
<evidence type="ECO:0000256" key="1">
    <source>
        <dbReference type="ARBA" id="ARBA00022450"/>
    </source>
</evidence>
<keyword evidence="2" id="KW-0597">Phosphoprotein</keyword>
<dbReference type="Gene3D" id="1.10.1200.10">
    <property type="entry name" value="ACP-like"/>
    <property type="match status" value="1"/>
</dbReference>
<organism evidence="4 5">
    <name type="scientific">Actinospica acidithermotolerans</name>
    <dbReference type="NCBI Taxonomy" id="2828514"/>
    <lineage>
        <taxon>Bacteria</taxon>
        <taxon>Bacillati</taxon>
        <taxon>Actinomycetota</taxon>
        <taxon>Actinomycetes</taxon>
        <taxon>Catenulisporales</taxon>
        <taxon>Actinospicaceae</taxon>
        <taxon>Actinospica</taxon>
    </lineage>
</organism>
<name>A0A941E5Y1_9ACTN</name>
<protein>
    <recommendedName>
        <fullName evidence="3">Carrier domain-containing protein</fullName>
    </recommendedName>
</protein>
<dbReference type="Pfam" id="PF00975">
    <property type="entry name" value="Thioesterase"/>
    <property type="match status" value="1"/>
</dbReference>
<proteinExistence type="predicted"/>
<sequence length="361" mass="37889">MAERTVADATRAAWTSVLGAAPLDDDDNFFEAGGDSLSALELVTILGDELGANVPMAELYRAPTFGALVALAAGEGDEADVPTAHHTTGRTLVRLRRGGAGRLWCFLPPLSGAVTRYAPMPRLLPPGDAIWAMETPAELSGAGMAVLIRGLADRIAAEDLSAFQTIVLSGYSLGGVFAHELARELETRLDGPKVVALLLDPPDPIEFRPSLDDSFDIFVRVGWRIPEPAASFVDADGGYRLDLVAAAARAAGTLPAAAPDTEVSDAWTVYASNARILEGHVVTRGAGLTFMLQCDSDAEVPAGGWGAAERAKGAWADAVEPEHVNVLRADHFAMMEPPNDQAVGRWLVASADRATALAGIS</sequence>
<gene>
    <name evidence="4" type="ORF">KDK95_05355</name>
</gene>
<dbReference type="Proteomes" id="UP000676325">
    <property type="component" value="Unassembled WGS sequence"/>
</dbReference>
<dbReference type="SUPFAM" id="SSF53474">
    <property type="entry name" value="alpha/beta-Hydrolases"/>
    <property type="match status" value="1"/>
</dbReference>
<dbReference type="GO" id="GO:0031177">
    <property type="term" value="F:phosphopantetheine binding"/>
    <property type="evidence" value="ECO:0007669"/>
    <property type="project" value="InterPro"/>
</dbReference>
<feature type="domain" description="Carrier" evidence="3">
    <location>
        <begin position="1"/>
        <end position="76"/>
    </location>
</feature>
<dbReference type="PROSITE" id="PS00012">
    <property type="entry name" value="PHOSPHOPANTETHEINE"/>
    <property type="match status" value="1"/>
</dbReference>
<reference evidence="4" key="1">
    <citation type="submission" date="2021-04" db="EMBL/GenBank/DDBJ databases">
        <title>Genome based classification of Actinospica acidithermotolerans sp. nov., an actinobacterium isolated from an Indonesian hot spring.</title>
        <authorList>
            <person name="Kusuma A.B."/>
            <person name="Putra K.E."/>
            <person name="Nafisah S."/>
            <person name="Loh J."/>
            <person name="Nouioui I."/>
            <person name="Goodfellow M."/>
        </authorList>
    </citation>
    <scope>NUCLEOTIDE SEQUENCE</scope>
    <source>
        <strain evidence="4">MGRD01-02</strain>
    </source>
</reference>
<evidence type="ECO:0000313" key="4">
    <source>
        <dbReference type="EMBL" id="MBR7825726.1"/>
    </source>
</evidence>
<dbReference type="Pfam" id="PF00550">
    <property type="entry name" value="PP-binding"/>
    <property type="match status" value="1"/>
</dbReference>